<comment type="subcellular location">
    <subcellularLocation>
        <location evidence="1">Membrane</location>
        <topology evidence="1">Multi-pass membrane protein</topology>
    </subcellularLocation>
</comment>
<evidence type="ECO:0000256" key="1">
    <source>
        <dbReference type="ARBA" id="ARBA00004141"/>
    </source>
</evidence>
<evidence type="ECO:0000256" key="7">
    <source>
        <dbReference type="ARBA" id="ARBA00023170"/>
    </source>
</evidence>
<sequence length="316" mass="36864">MRSYQAEIIAKDKDEFKILFVTEIPEPISLTAVPFRESFVFFTQCRPTWSEQMDIIFMIVKMVCFYLFPLLFMSVAYIQIIRVLWKSGNAPHQAMDLTGCRSGSQVNTFAMNMNASTEGQLRSRRKAAKMLVAVVVMFAFCFLPVHLLSVLRLTVKLTNSEVNRTLSLISHWLCYANSAVNPIIYNFMSGKFRKEFRRAFDSCCQREHDESNYYKYVYGGTLCNKLERDSQSKTDFEIHRLNTFKESNGRKLTRKGTKTRKFRKEFRLSFAKCGQNQSDVNSTRTFSTYIYRYTTTSHSRQSTRSRTEIIQLGNVR</sequence>
<dbReference type="GO" id="GO:0004930">
    <property type="term" value="F:G protein-coupled receptor activity"/>
    <property type="evidence" value="ECO:0007669"/>
    <property type="project" value="UniProtKB-KW"/>
</dbReference>
<keyword evidence="5" id="KW-0297">G-protein coupled receptor</keyword>
<feature type="transmembrane region" description="Helical" evidence="9">
    <location>
        <begin position="55"/>
        <end position="78"/>
    </location>
</feature>
<evidence type="ECO:0000313" key="12">
    <source>
        <dbReference type="Proteomes" id="UP001159042"/>
    </source>
</evidence>
<feature type="transmembrane region" description="Helical" evidence="9">
    <location>
        <begin position="169"/>
        <end position="188"/>
    </location>
</feature>
<comment type="caution">
    <text evidence="11">The sequence shown here is derived from an EMBL/GenBank/DDBJ whole genome shotgun (WGS) entry which is preliminary data.</text>
</comment>
<evidence type="ECO:0000256" key="4">
    <source>
        <dbReference type="ARBA" id="ARBA00022989"/>
    </source>
</evidence>
<dbReference type="PANTHER" id="PTHR45695">
    <property type="entry name" value="LEUCOKININ RECEPTOR-RELATED"/>
    <property type="match status" value="1"/>
</dbReference>
<dbReference type="InterPro" id="IPR000276">
    <property type="entry name" value="GPCR_Rhodpsn"/>
</dbReference>
<evidence type="ECO:0000256" key="8">
    <source>
        <dbReference type="ARBA" id="ARBA00023224"/>
    </source>
</evidence>
<comment type="similarity">
    <text evidence="2">Belongs to the G-protein coupled receptor 1 family.</text>
</comment>
<evidence type="ECO:0000256" key="2">
    <source>
        <dbReference type="ARBA" id="ARBA00010663"/>
    </source>
</evidence>
<dbReference type="SUPFAM" id="SSF81321">
    <property type="entry name" value="Family A G protein-coupled receptor-like"/>
    <property type="match status" value="1"/>
</dbReference>
<dbReference type="AlphaFoldDB" id="A0AAV8WDC0"/>
<evidence type="ECO:0000259" key="10">
    <source>
        <dbReference type="PROSITE" id="PS50262"/>
    </source>
</evidence>
<keyword evidence="12" id="KW-1185">Reference proteome</keyword>
<reference evidence="11 12" key="1">
    <citation type="journal article" date="2023" name="Insect Mol. Biol.">
        <title>Genome sequencing provides insights into the evolution of gene families encoding plant cell wall-degrading enzymes in longhorned beetles.</title>
        <authorList>
            <person name="Shin N.R."/>
            <person name="Okamura Y."/>
            <person name="Kirsch R."/>
            <person name="Pauchet Y."/>
        </authorList>
    </citation>
    <scope>NUCLEOTIDE SEQUENCE [LARGE SCALE GENOMIC DNA]</scope>
    <source>
        <strain evidence="11">EAD_L_NR</strain>
    </source>
</reference>
<dbReference type="EMBL" id="JANEYG010000003">
    <property type="protein sequence ID" value="KAJ8924451.1"/>
    <property type="molecule type" value="Genomic_DNA"/>
</dbReference>
<accession>A0AAV8WDC0</accession>
<dbReference type="PANTHER" id="PTHR45695:SF15">
    <property type="entry name" value="OPSIN RH2"/>
    <property type="match status" value="1"/>
</dbReference>
<keyword evidence="8" id="KW-0807">Transducer</keyword>
<feature type="domain" description="G-protein coupled receptors family 1 profile" evidence="10">
    <location>
        <begin position="45"/>
        <end position="185"/>
    </location>
</feature>
<evidence type="ECO:0000256" key="9">
    <source>
        <dbReference type="SAM" id="Phobius"/>
    </source>
</evidence>
<evidence type="ECO:0000256" key="6">
    <source>
        <dbReference type="ARBA" id="ARBA00023136"/>
    </source>
</evidence>
<dbReference type="InterPro" id="IPR017452">
    <property type="entry name" value="GPCR_Rhodpsn_7TM"/>
</dbReference>
<keyword evidence="4 9" id="KW-1133">Transmembrane helix</keyword>
<keyword evidence="3 9" id="KW-0812">Transmembrane</keyword>
<evidence type="ECO:0000256" key="3">
    <source>
        <dbReference type="ARBA" id="ARBA00022692"/>
    </source>
</evidence>
<evidence type="ECO:0000256" key="5">
    <source>
        <dbReference type="ARBA" id="ARBA00023040"/>
    </source>
</evidence>
<keyword evidence="6 9" id="KW-0472">Membrane</keyword>
<name>A0AAV8WDC0_9CUCU</name>
<dbReference type="PROSITE" id="PS50262">
    <property type="entry name" value="G_PROTEIN_RECEP_F1_2"/>
    <property type="match status" value="1"/>
</dbReference>
<gene>
    <name evidence="11" type="ORF">NQ315_007248</name>
</gene>
<dbReference type="Pfam" id="PF00001">
    <property type="entry name" value="7tm_1"/>
    <property type="match status" value="1"/>
</dbReference>
<protein>
    <recommendedName>
        <fullName evidence="10">G-protein coupled receptors family 1 profile domain-containing protein</fullName>
    </recommendedName>
</protein>
<organism evidence="11 12">
    <name type="scientific">Exocentrus adspersus</name>
    <dbReference type="NCBI Taxonomy" id="1586481"/>
    <lineage>
        <taxon>Eukaryota</taxon>
        <taxon>Metazoa</taxon>
        <taxon>Ecdysozoa</taxon>
        <taxon>Arthropoda</taxon>
        <taxon>Hexapoda</taxon>
        <taxon>Insecta</taxon>
        <taxon>Pterygota</taxon>
        <taxon>Neoptera</taxon>
        <taxon>Endopterygota</taxon>
        <taxon>Coleoptera</taxon>
        <taxon>Polyphaga</taxon>
        <taxon>Cucujiformia</taxon>
        <taxon>Chrysomeloidea</taxon>
        <taxon>Cerambycidae</taxon>
        <taxon>Lamiinae</taxon>
        <taxon>Acanthocinini</taxon>
        <taxon>Exocentrus</taxon>
    </lineage>
</organism>
<feature type="transmembrane region" description="Helical" evidence="9">
    <location>
        <begin position="130"/>
        <end position="149"/>
    </location>
</feature>
<evidence type="ECO:0000313" key="11">
    <source>
        <dbReference type="EMBL" id="KAJ8924451.1"/>
    </source>
</evidence>
<dbReference type="Proteomes" id="UP001159042">
    <property type="component" value="Unassembled WGS sequence"/>
</dbReference>
<dbReference type="Gene3D" id="1.20.1070.10">
    <property type="entry name" value="Rhodopsin 7-helix transmembrane proteins"/>
    <property type="match status" value="1"/>
</dbReference>
<dbReference type="GO" id="GO:0005886">
    <property type="term" value="C:plasma membrane"/>
    <property type="evidence" value="ECO:0007669"/>
    <property type="project" value="TreeGrafter"/>
</dbReference>
<keyword evidence="7" id="KW-0675">Receptor</keyword>
<proteinExistence type="inferred from homology"/>
<dbReference type="PRINTS" id="PR00237">
    <property type="entry name" value="GPCRRHODOPSN"/>
</dbReference>